<dbReference type="STRING" id="121224.E0VEY8"/>
<dbReference type="PANTHER" id="PTHR12236:SF79">
    <property type="entry name" value="CUTICULAR PROTEIN 50CB-RELATED"/>
    <property type="match status" value="1"/>
</dbReference>
<accession>E0VEY8</accession>
<organism>
    <name type="scientific">Pediculus humanus subsp. corporis</name>
    <name type="common">Body louse</name>
    <dbReference type="NCBI Taxonomy" id="121224"/>
    <lineage>
        <taxon>Eukaryota</taxon>
        <taxon>Metazoa</taxon>
        <taxon>Ecdysozoa</taxon>
        <taxon>Arthropoda</taxon>
        <taxon>Hexapoda</taxon>
        <taxon>Insecta</taxon>
        <taxon>Pterygota</taxon>
        <taxon>Neoptera</taxon>
        <taxon>Paraneoptera</taxon>
        <taxon>Psocodea</taxon>
        <taxon>Troctomorpha</taxon>
        <taxon>Phthiraptera</taxon>
        <taxon>Anoplura</taxon>
        <taxon>Pediculidae</taxon>
        <taxon>Pediculus</taxon>
    </lineage>
</organism>
<dbReference type="OrthoDB" id="6365837at2759"/>
<sequence length="256" mass="27758">MLVMLPPEKIGEKKKTGLLCLASADVSEIVGKNQYLPPSKGYHYDRPSVPFPSPRPTPSYQTPFPSRPTFQTSVPVRPTYQTPVSPVRPTYQPPAPSYIPPVSTVRPISVSRPLPSSNVRPGPNLGPSPSVNQGTFVGPSGGGEHDHHHHHEPGMPYDFAYKVKDDFYGNDYYRNEASDGDVIRGEYRVQLPDGRLQIVKYTADWKNGYNAEVSYQGQPTYPGGAGAGLFPSGSGSGQFPSGGGSQSPNAYIPPKF</sequence>
<dbReference type="eggNOG" id="ENOG502S4KI">
    <property type="taxonomic scope" value="Eukaryota"/>
</dbReference>
<evidence type="ECO:0000313" key="5">
    <source>
        <dbReference type="EnsemblMetazoa" id="PHUM147260-PA"/>
    </source>
</evidence>
<feature type="region of interest" description="Disordered" evidence="3">
    <location>
        <begin position="223"/>
        <end position="256"/>
    </location>
</feature>
<evidence type="ECO:0000313" key="6">
    <source>
        <dbReference type="Proteomes" id="UP000009046"/>
    </source>
</evidence>
<name>E0VEY8_PEDHC</name>
<dbReference type="Proteomes" id="UP000009046">
    <property type="component" value="Unassembled WGS sequence"/>
</dbReference>
<reference evidence="4" key="2">
    <citation type="submission" date="2007-04" db="EMBL/GenBank/DDBJ databases">
        <title>The genome of the human body louse.</title>
        <authorList>
            <consortium name="The Human Body Louse Genome Consortium"/>
            <person name="Kirkness E."/>
            <person name="Walenz B."/>
            <person name="Hass B."/>
            <person name="Bruggner R."/>
            <person name="Strausberg R."/>
        </authorList>
    </citation>
    <scope>NUCLEOTIDE SEQUENCE</scope>
    <source>
        <strain evidence="4">USDA</strain>
    </source>
</reference>
<dbReference type="InterPro" id="IPR051217">
    <property type="entry name" value="Insect_Cuticle_Struc_Prot"/>
</dbReference>
<dbReference type="PROSITE" id="PS51155">
    <property type="entry name" value="CHIT_BIND_RR_2"/>
    <property type="match status" value="1"/>
</dbReference>
<evidence type="ECO:0000313" key="4">
    <source>
        <dbReference type="EMBL" id="EEB11962.1"/>
    </source>
</evidence>
<dbReference type="EMBL" id="DS235100">
    <property type="protein sequence ID" value="EEB11962.1"/>
    <property type="molecule type" value="Genomic_DNA"/>
</dbReference>
<protein>
    <submittedName>
        <fullName evidence="4 5">Cutile protein, putative</fullName>
    </submittedName>
</protein>
<evidence type="ECO:0000256" key="2">
    <source>
        <dbReference type="PROSITE-ProRule" id="PRU00497"/>
    </source>
</evidence>
<gene>
    <name evidence="5" type="primary">8239490</name>
    <name evidence="4" type="ORF">Phum_PHUM147260</name>
</gene>
<dbReference type="GO" id="GO:0042302">
    <property type="term" value="F:structural constituent of cuticle"/>
    <property type="evidence" value="ECO:0007669"/>
    <property type="project" value="UniProtKB-UniRule"/>
</dbReference>
<reference evidence="5" key="3">
    <citation type="submission" date="2021-02" db="UniProtKB">
        <authorList>
            <consortium name="EnsemblMetazoa"/>
        </authorList>
    </citation>
    <scope>IDENTIFICATION</scope>
    <source>
        <strain evidence="5">USDA</strain>
    </source>
</reference>
<dbReference type="HOGENOM" id="CLU_075165_6_0_1"/>
<keyword evidence="6" id="KW-1185">Reference proteome</keyword>
<dbReference type="VEuPathDB" id="VectorBase:PHUM147260"/>
<dbReference type="InterPro" id="IPR000618">
    <property type="entry name" value="Insect_cuticle"/>
</dbReference>
<dbReference type="OMA" id="KHGFSAQ"/>
<dbReference type="RefSeq" id="XP_002424700.1">
    <property type="nucleotide sequence ID" value="XM_002424655.1"/>
</dbReference>
<dbReference type="AlphaFoldDB" id="E0VEY8"/>
<proteinExistence type="predicted"/>
<feature type="compositionally biased region" description="Gly residues" evidence="3">
    <location>
        <begin position="234"/>
        <end position="245"/>
    </location>
</feature>
<dbReference type="CTD" id="8239490"/>
<dbReference type="InterPro" id="IPR031311">
    <property type="entry name" value="CHIT_BIND_RR_consensus"/>
</dbReference>
<dbReference type="PROSITE" id="PS00233">
    <property type="entry name" value="CHIT_BIND_RR_1"/>
    <property type="match status" value="1"/>
</dbReference>
<feature type="region of interest" description="Disordered" evidence="3">
    <location>
        <begin position="34"/>
        <end position="152"/>
    </location>
</feature>
<reference evidence="4" key="1">
    <citation type="submission" date="2007-04" db="EMBL/GenBank/DDBJ databases">
        <title>Annotation of Pediculus humanus corporis strain USDA.</title>
        <authorList>
            <person name="Kirkness E."/>
            <person name="Hannick L."/>
            <person name="Hass B."/>
            <person name="Bruggner R."/>
            <person name="Lawson D."/>
            <person name="Bidwell S."/>
            <person name="Joardar V."/>
            <person name="Caler E."/>
            <person name="Walenz B."/>
            <person name="Inman J."/>
            <person name="Schobel S."/>
            <person name="Galinsky K."/>
            <person name="Amedeo P."/>
            <person name="Strausberg R."/>
        </authorList>
    </citation>
    <scope>NUCLEOTIDE SEQUENCE</scope>
    <source>
        <strain evidence="4">USDA</strain>
    </source>
</reference>
<dbReference type="EMBL" id="AAZO01001707">
    <property type="status" value="NOT_ANNOTATED_CDS"/>
    <property type="molecule type" value="Genomic_DNA"/>
</dbReference>
<dbReference type="InParanoid" id="E0VEY8"/>
<evidence type="ECO:0000256" key="3">
    <source>
        <dbReference type="SAM" id="MobiDB-lite"/>
    </source>
</evidence>
<dbReference type="GO" id="GO:0005615">
    <property type="term" value="C:extracellular space"/>
    <property type="evidence" value="ECO:0007669"/>
    <property type="project" value="TreeGrafter"/>
</dbReference>
<dbReference type="GO" id="GO:0031012">
    <property type="term" value="C:extracellular matrix"/>
    <property type="evidence" value="ECO:0007669"/>
    <property type="project" value="TreeGrafter"/>
</dbReference>
<dbReference type="PANTHER" id="PTHR12236">
    <property type="entry name" value="STRUCTURAL CONTITUENT OF CUTICLE"/>
    <property type="match status" value="1"/>
</dbReference>
<dbReference type="KEGG" id="phu:Phum_PHUM147260"/>
<dbReference type="GeneID" id="8239490"/>
<dbReference type="Pfam" id="PF00379">
    <property type="entry name" value="Chitin_bind_4"/>
    <property type="match status" value="1"/>
</dbReference>
<evidence type="ECO:0000256" key="1">
    <source>
        <dbReference type="ARBA" id="ARBA00022460"/>
    </source>
</evidence>
<feature type="compositionally biased region" description="Polar residues" evidence="3">
    <location>
        <begin position="60"/>
        <end position="84"/>
    </location>
</feature>
<dbReference type="EnsemblMetazoa" id="PHUM147260-RA">
    <property type="protein sequence ID" value="PHUM147260-PA"/>
    <property type="gene ID" value="PHUM147260"/>
</dbReference>
<keyword evidence="1 2" id="KW-0193">Cuticle</keyword>